<keyword evidence="7 12" id="KW-0472">Membrane</keyword>
<name>A0A5C7HPN4_9ROSI</name>
<dbReference type="Proteomes" id="UP000323000">
    <property type="component" value="Chromosome 7"/>
</dbReference>
<keyword evidence="14" id="KW-1185">Reference proteome</keyword>
<dbReference type="InterPro" id="IPR001611">
    <property type="entry name" value="Leu-rich_rpt"/>
</dbReference>
<evidence type="ECO:0000256" key="6">
    <source>
        <dbReference type="ARBA" id="ARBA00022989"/>
    </source>
</evidence>
<keyword evidence="2" id="KW-0433">Leucine-rich repeat</keyword>
<evidence type="ECO:0000256" key="2">
    <source>
        <dbReference type="ARBA" id="ARBA00022614"/>
    </source>
</evidence>
<dbReference type="InterPro" id="IPR052422">
    <property type="entry name" value="Auxin_Ser/Thr_Kinase"/>
</dbReference>
<dbReference type="InterPro" id="IPR011009">
    <property type="entry name" value="Kinase-like_dom_sf"/>
</dbReference>
<dbReference type="OrthoDB" id="1748533at2759"/>
<comment type="caution">
    <text evidence="13">The sequence shown here is derived from an EMBL/GenBank/DDBJ whole genome shotgun (WGS) entry which is preliminary data.</text>
</comment>
<dbReference type="AlphaFoldDB" id="A0A5C7HPN4"/>
<feature type="compositionally biased region" description="Low complexity" evidence="11">
    <location>
        <begin position="113"/>
        <end position="144"/>
    </location>
</feature>
<evidence type="ECO:0000256" key="10">
    <source>
        <dbReference type="PROSITE-ProRule" id="PRU10141"/>
    </source>
</evidence>
<dbReference type="GO" id="GO:0005524">
    <property type="term" value="F:ATP binding"/>
    <property type="evidence" value="ECO:0007669"/>
    <property type="project" value="UniProtKB-UniRule"/>
</dbReference>
<sequence length="294" mass="30788">MMLRSGFTGPIDVVANIGSLQSLWLHGNHFTGAISDRLGNLTALKDLNFNGNQFVGLIPASLADLQLDHLDLNNNLLRGTIPKFKAAKVTYNSNVFCQSNPGDLCALESRAPSGINPPSGSSDSSPNNPSTSTKGSSSSSNSSDESTKLKSSKRTILVAIVAPVASIAIIALLVIPLSIYYCKKRKDTIQAPSSLVIHPRDPSNTDNMVKIVVANNSNVTISTVTVSGSASTGSSGVGESHVIEAGNLVISVQVLRNVTKNFAPENELGRGGFGVVYKGELEDGTKIAVKKNGV</sequence>
<evidence type="ECO:0000313" key="13">
    <source>
        <dbReference type="EMBL" id="TXG58142.1"/>
    </source>
</evidence>
<keyword evidence="3 12" id="KW-0812">Transmembrane</keyword>
<gene>
    <name evidence="13" type="ORF">EZV62_015971</name>
</gene>
<accession>A0A5C7HPN4</accession>
<dbReference type="PANTHER" id="PTHR47986">
    <property type="entry name" value="OSJNBA0070M12.3 PROTEIN"/>
    <property type="match status" value="1"/>
</dbReference>
<proteinExistence type="predicted"/>
<evidence type="ECO:0000256" key="9">
    <source>
        <dbReference type="ARBA" id="ARBA00023180"/>
    </source>
</evidence>
<keyword evidence="6 12" id="KW-1133">Transmembrane helix</keyword>
<dbReference type="PANTHER" id="PTHR47986:SF13">
    <property type="entry name" value="RECEPTOR PROTEIN KINASE TMK1-LIKE"/>
    <property type="match status" value="1"/>
</dbReference>
<evidence type="ECO:0000256" key="7">
    <source>
        <dbReference type="ARBA" id="ARBA00023136"/>
    </source>
</evidence>
<dbReference type="Gene3D" id="3.30.200.20">
    <property type="entry name" value="Phosphorylase Kinase, domain 1"/>
    <property type="match status" value="1"/>
</dbReference>
<organism evidence="13 14">
    <name type="scientific">Acer yangbiense</name>
    <dbReference type="NCBI Taxonomy" id="1000413"/>
    <lineage>
        <taxon>Eukaryota</taxon>
        <taxon>Viridiplantae</taxon>
        <taxon>Streptophyta</taxon>
        <taxon>Embryophyta</taxon>
        <taxon>Tracheophyta</taxon>
        <taxon>Spermatophyta</taxon>
        <taxon>Magnoliopsida</taxon>
        <taxon>eudicotyledons</taxon>
        <taxon>Gunneridae</taxon>
        <taxon>Pentapetalae</taxon>
        <taxon>rosids</taxon>
        <taxon>malvids</taxon>
        <taxon>Sapindales</taxon>
        <taxon>Sapindaceae</taxon>
        <taxon>Hippocastanoideae</taxon>
        <taxon>Acereae</taxon>
        <taxon>Acer</taxon>
    </lineage>
</organism>
<protein>
    <recommendedName>
        <fullName evidence="15">Protein kinase domain-containing protein</fullName>
    </recommendedName>
</protein>
<evidence type="ECO:0000256" key="4">
    <source>
        <dbReference type="ARBA" id="ARBA00022729"/>
    </source>
</evidence>
<dbReference type="GO" id="GO:0016020">
    <property type="term" value="C:membrane"/>
    <property type="evidence" value="ECO:0007669"/>
    <property type="project" value="UniProtKB-SubCell"/>
</dbReference>
<evidence type="ECO:0000256" key="8">
    <source>
        <dbReference type="ARBA" id="ARBA00023170"/>
    </source>
</evidence>
<evidence type="ECO:0000256" key="1">
    <source>
        <dbReference type="ARBA" id="ARBA00004167"/>
    </source>
</evidence>
<dbReference type="Gene3D" id="3.80.10.10">
    <property type="entry name" value="Ribonuclease Inhibitor"/>
    <property type="match status" value="1"/>
</dbReference>
<evidence type="ECO:0008006" key="15">
    <source>
        <dbReference type="Google" id="ProtNLM"/>
    </source>
</evidence>
<evidence type="ECO:0000256" key="5">
    <source>
        <dbReference type="ARBA" id="ARBA00022737"/>
    </source>
</evidence>
<evidence type="ECO:0000256" key="3">
    <source>
        <dbReference type="ARBA" id="ARBA00022692"/>
    </source>
</evidence>
<feature type="binding site" evidence="10">
    <location>
        <position position="291"/>
    </location>
    <ligand>
        <name>ATP</name>
        <dbReference type="ChEBI" id="CHEBI:30616"/>
    </ligand>
</feature>
<evidence type="ECO:0000313" key="14">
    <source>
        <dbReference type="Proteomes" id="UP000323000"/>
    </source>
</evidence>
<feature type="region of interest" description="Disordered" evidence="11">
    <location>
        <begin position="108"/>
        <end position="147"/>
    </location>
</feature>
<comment type="subcellular location">
    <subcellularLocation>
        <location evidence="1">Membrane</location>
        <topology evidence="1">Single-pass membrane protein</topology>
    </subcellularLocation>
</comment>
<dbReference type="PROSITE" id="PS00107">
    <property type="entry name" value="PROTEIN_KINASE_ATP"/>
    <property type="match status" value="1"/>
</dbReference>
<feature type="transmembrane region" description="Helical" evidence="12">
    <location>
        <begin position="156"/>
        <end position="181"/>
    </location>
</feature>
<dbReference type="SUPFAM" id="SSF52058">
    <property type="entry name" value="L domain-like"/>
    <property type="match status" value="1"/>
</dbReference>
<evidence type="ECO:0000256" key="11">
    <source>
        <dbReference type="SAM" id="MobiDB-lite"/>
    </source>
</evidence>
<keyword evidence="10" id="KW-0547">Nucleotide-binding</keyword>
<keyword evidence="4" id="KW-0732">Signal</keyword>
<keyword evidence="10" id="KW-0067">ATP-binding</keyword>
<dbReference type="SUPFAM" id="SSF56112">
    <property type="entry name" value="Protein kinase-like (PK-like)"/>
    <property type="match status" value="1"/>
</dbReference>
<keyword evidence="5" id="KW-0677">Repeat</keyword>
<keyword evidence="8" id="KW-0675">Receptor</keyword>
<dbReference type="InterPro" id="IPR017441">
    <property type="entry name" value="Protein_kinase_ATP_BS"/>
</dbReference>
<evidence type="ECO:0000256" key="12">
    <source>
        <dbReference type="SAM" id="Phobius"/>
    </source>
</evidence>
<dbReference type="Pfam" id="PF00560">
    <property type="entry name" value="LRR_1"/>
    <property type="match status" value="3"/>
</dbReference>
<dbReference type="InterPro" id="IPR032675">
    <property type="entry name" value="LRR_dom_sf"/>
</dbReference>
<dbReference type="EMBL" id="VAHF01000007">
    <property type="protein sequence ID" value="TXG58142.1"/>
    <property type="molecule type" value="Genomic_DNA"/>
</dbReference>
<keyword evidence="9" id="KW-0325">Glycoprotein</keyword>
<reference evidence="14" key="1">
    <citation type="journal article" date="2019" name="Gigascience">
        <title>De novo genome assembly of the endangered Acer yangbiense, a plant species with extremely small populations endemic to Yunnan Province, China.</title>
        <authorList>
            <person name="Yang J."/>
            <person name="Wariss H.M."/>
            <person name="Tao L."/>
            <person name="Zhang R."/>
            <person name="Yun Q."/>
            <person name="Hollingsworth P."/>
            <person name="Dao Z."/>
            <person name="Luo G."/>
            <person name="Guo H."/>
            <person name="Ma Y."/>
            <person name="Sun W."/>
        </authorList>
    </citation>
    <scope>NUCLEOTIDE SEQUENCE [LARGE SCALE GENOMIC DNA]</scope>
    <source>
        <strain evidence="14">cv. Malutang</strain>
    </source>
</reference>